<evidence type="ECO:0000313" key="2">
    <source>
        <dbReference type="EMBL" id="KAL3799845.1"/>
    </source>
</evidence>
<evidence type="ECO:0000256" key="1">
    <source>
        <dbReference type="SAM" id="MobiDB-lite"/>
    </source>
</evidence>
<comment type="caution">
    <text evidence="2">The sequence shown here is derived from an EMBL/GenBank/DDBJ whole genome shotgun (WGS) entry which is preliminary data.</text>
</comment>
<accession>A0ABD3QQ00</accession>
<gene>
    <name evidence="2" type="ORF">ACHAWO_009966</name>
</gene>
<name>A0ABD3QQ00_9STRA</name>
<reference evidence="2 3" key="1">
    <citation type="submission" date="2024-10" db="EMBL/GenBank/DDBJ databases">
        <title>Updated reference genomes for cyclostephanoid diatoms.</title>
        <authorList>
            <person name="Roberts W.R."/>
            <person name="Alverson A.J."/>
        </authorList>
    </citation>
    <scope>NUCLEOTIDE SEQUENCE [LARGE SCALE GENOMIC DNA]</scope>
    <source>
        <strain evidence="2 3">AJA010-31</strain>
    </source>
</reference>
<evidence type="ECO:0000313" key="3">
    <source>
        <dbReference type="Proteomes" id="UP001530400"/>
    </source>
</evidence>
<protein>
    <submittedName>
        <fullName evidence="2">Uncharacterized protein</fullName>
    </submittedName>
</protein>
<organism evidence="2 3">
    <name type="scientific">Cyclotella atomus</name>
    <dbReference type="NCBI Taxonomy" id="382360"/>
    <lineage>
        <taxon>Eukaryota</taxon>
        <taxon>Sar</taxon>
        <taxon>Stramenopiles</taxon>
        <taxon>Ochrophyta</taxon>
        <taxon>Bacillariophyta</taxon>
        <taxon>Coscinodiscophyceae</taxon>
        <taxon>Thalassiosirophycidae</taxon>
        <taxon>Stephanodiscales</taxon>
        <taxon>Stephanodiscaceae</taxon>
        <taxon>Cyclotella</taxon>
    </lineage>
</organism>
<feature type="region of interest" description="Disordered" evidence="1">
    <location>
        <begin position="20"/>
        <end position="52"/>
    </location>
</feature>
<dbReference type="AlphaFoldDB" id="A0ABD3QQ00"/>
<dbReference type="EMBL" id="JALLPJ020000175">
    <property type="protein sequence ID" value="KAL3799845.1"/>
    <property type="molecule type" value="Genomic_DNA"/>
</dbReference>
<dbReference type="Proteomes" id="UP001530400">
    <property type="component" value="Unassembled WGS sequence"/>
</dbReference>
<keyword evidence="3" id="KW-1185">Reference proteome</keyword>
<sequence length="188" mass="20653">MERLDKSTLDSFHLVTQNRADEVVKSKSEGDEHQDPDVKSIERAANESNDEFRSIIRSNGRDPFDSANGSHSKPPLIVALARHIPSEKYFLFAMSPYTVPCKLVRFDRDGVVQNNDDLSEDVPFLWGDVDAAALVAAVEHVERASGSYFSKLTGAADKGDGSGQAVTIQPTSRELAHFLCLVPNFSCV</sequence>
<proteinExistence type="predicted"/>